<protein>
    <submittedName>
        <fullName evidence="7">NR LBD domain-containing protein</fullName>
    </submittedName>
</protein>
<evidence type="ECO:0000256" key="4">
    <source>
        <dbReference type="ARBA" id="ARBA00023170"/>
    </source>
</evidence>
<dbReference type="Gene3D" id="1.10.565.10">
    <property type="entry name" value="Retinoid X Receptor"/>
    <property type="match status" value="1"/>
</dbReference>
<dbReference type="SUPFAM" id="SSF48508">
    <property type="entry name" value="Nuclear receptor ligand-binding domain"/>
    <property type="match status" value="1"/>
</dbReference>
<dbReference type="AlphaFoldDB" id="A0A915D1J4"/>
<accession>A0A915D1J4</accession>
<evidence type="ECO:0000256" key="2">
    <source>
        <dbReference type="ARBA" id="ARBA00023015"/>
    </source>
</evidence>
<comment type="similarity">
    <text evidence="1">Belongs to the nuclear hormone receptor family.</text>
</comment>
<evidence type="ECO:0000256" key="1">
    <source>
        <dbReference type="ARBA" id="ARBA00005993"/>
    </source>
</evidence>
<name>A0A915D1J4_9BILA</name>
<evidence type="ECO:0000313" key="6">
    <source>
        <dbReference type="Proteomes" id="UP000887574"/>
    </source>
</evidence>
<evidence type="ECO:0000256" key="3">
    <source>
        <dbReference type="ARBA" id="ARBA00023163"/>
    </source>
</evidence>
<keyword evidence="4" id="KW-0675">Receptor</keyword>
<feature type="domain" description="NR LBD" evidence="5">
    <location>
        <begin position="7"/>
        <end position="112"/>
    </location>
</feature>
<evidence type="ECO:0000313" key="7">
    <source>
        <dbReference type="WBParaSite" id="jg14571"/>
    </source>
</evidence>
<dbReference type="InterPro" id="IPR000536">
    <property type="entry name" value="Nucl_hrmn_rcpt_lig-bd"/>
</dbReference>
<sequence>MGTYTGTDHEDAKLRKSFHTHLYAVVIDPIRRIKLTVEELVLLKAIIFSNSAIENLNSRDIKLLQTESCRYSKILLHSLQVRLGILPGAKRFGDILSIVSCLLKAAQQTRKSYIILSGVLKLQIYDLAFIDAVVFV</sequence>
<dbReference type="InterPro" id="IPR035500">
    <property type="entry name" value="NHR-like_dom_sf"/>
</dbReference>
<proteinExistence type="inferred from homology"/>
<keyword evidence="6" id="KW-1185">Reference proteome</keyword>
<dbReference type="Proteomes" id="UP000887574">
    <property type="component" value="Unplaced"/>
</dbReference>
<keyword evidence="2" id="KW-0805">Transcription regulation</keyword>
<dbReference type="PANTHER" id="PTHR45886:SF18">
    <property type="entry name" value="NR LBD DOMAIN-CONTAINING PROTEIN-RELATED"/>
    <property type="match status" value="1"/>
</dbReference>
<dbReference type="WBParaSite" id="jg14571">
    <property type="protein sequence ID" value="jg14571"/>
    <property type="gene ID" value="jg14571"/>
</dbReference>
<evidence type="ECO:0000259" key="5">
    <source>
        <dbReference type="Pfam" id="PF00104"/>
    </source>
</evidence>
<dbReference type="Pfam" id="PF00104">
    <property type="entry name" value="Hormone_recep"/>
    <property type="match status" value="1"/>
</dbReference>
<reference evidence="7" key="1">
    <citation type="submission" date="2022-11" db="UniProtKB">
        <authorList>
            <consortium name="WormBaseParasite"/>
        </authorList>
    </citation>
    <scope>IDENTIFICATION</scope>
</reference>
<keyword evidence="3" id="KW-0804">Transcription</keyword>
<organism evidence="6 7">
    <name type="scientific">Ditylenchus dipsaci</name>
    <dbReference type="NCBI Taxonomy" id="166011"/>
    <lineage>
        <taxon>Eukaryota</taxon>
        <taxon>Metazoa</taxon>
        <taxon>Ecdysozoa</taxon>
        <taxon>Nematoda</taxon>
        <taxon>Chromadorea</taxon>
        <taxon>Rhabditida</taxon>
        <taxon>Tylenchina</taxon>
        <taxon>Tylenchomorpha</taxon>
        <taxon>Sphaerularioidea</taxon>
        <taxon>Anguinidae</taxon>
        <taxon>Anguininae</taxon>
        <taxon>Ditylenchus</taxon>
    </lineage>
</organism>
<dbReference type="PANTHER" id="PTHR45886">
    <property type="entry name" value="NUCLEAR HORMONE RECEPTOR FAMILY-RELATED-RELATED"/>
    <property type="match status" value="1"/>
</dbReference>